<accession>A0ABV7LDJ5</accession>
<keyword evidence="2 5" id="KW-0812">Transmembrane</keyword>
<dbReference type="Pfam" id="PF13564">
    <property type="entry name" value="DoxX_2"/>
    <property type="match status" value="1"/>
</dbReference>
<proteinExistence type="predicted"/>
<keyword evidence="7" id="KW-1185">Reference proteome</keyword>
<feature type="transmembrane region" description="Helical" evidence="5">
    <location>
        <begin position="91"/>
        <end position="110"/>
    </location>
</feature>
<keyword evidence="3 5" id="KW-1133">Transmembrane helix</keyword>
<keyword evidence="4 5" id="KW-0472">Membrane</keyword>
<name>A0ABV7LDJ5_9HYPH</name>
<gene>
    <name evidence="6" type="ORF">ACFOEX_04970</name>
</gene>
<comment type="caution">
    <text evidence="6">The sequence shown here is derived from an EMBL/GenBank/DDBJ whole genome shotgun (WGS) entry which is preliminary data.</text>
</comment>
<dbReference type="Proteomes" id="UP001595536">
    <property type="component" value="Unassembled WGS sequence"/>
</dbReference>
<evidence type="ECO:0000256" key="4">
    <source>
        <dbReference type="ARBA" id="ARBA00023136"/>
    </source>
</evidence>
<dbReference type="InterPro" id="IPR032808">
    <property type="entry name" value="DoxX"/>
</dbReference>
<evidence type="ECO:0000256" key="2">
    <source>
        <dbReference type="ARBA" id="ARBA00022692"/>
    </source>
</evidence>
<feature type="transmembrane region" description="Helical" evidence="5">
    <location>
        <begin position="49"/>
        <end position="79"/>
    </location>
</feature>
<evidence type="ECO:0000313" key="7">
    <source>
        <dbReference type="Proteomes" id="UP001595536"/>
    </source>
</evidence>
<protein>
    <submittedName>
        <fullName evidence="6">DoxX family protein</fullName>
    </submittedName>
</protein>
<reference evidence="7" key="1">
    <citation type="journal article" date="2019" name="Int. J. Syst. Evol. Microbiol.">
        <title>The Global Catalogue of Microorganisms (GCM) 10K type strain sequencing project: providing services to taxonomists for standard genome sequencing and annotation.</title>
        <authorList>
            <consortium name="The Broad Institute Genomics Platform"/>
            <consortium name="The Broad Institute Genome Sequencing Center for Infectious Disease"/>
            <person name="Wu L."/>
            <person name="Ma J."/>
        </authorList>
    </citation>
    <scope>NUCLEOTIDE SEQUENCE [LARGE SCALE GENOMIC DNA]</scope>
    <source>
        <strain evidence="7">CCM 7941</strain>
    </source>
</reference>
<dbReference type="EMBL" id="JBHRUV010000019">
    <property type="protein sequence ID" value="MFC3265715.1"/>
    <property type="molecule type" value="Genomic_DNA"/>
</dbReference>
<evidence type="ECO:0000256" key="1">
    <source>
        <dbReference type="ARBA" id="ARBA00004141"/>
    </source>
</evidence>
<evidence type="ECO:0000313" key="6">
    <source>
        <dbReference type="EMBL" id="MFC3265715.1"/>
    </source>
</evidence>
<dbReference type="RefSeq" id="WP_376830911.1">
    <property type="nucleotide sequence ID" value="NZ_JBHLWR010000006.1"/>
</dbReference>
<evidence type="ECO:0000256" key="5">
    <source>
        <dbReference type="SAM" id="Phobius"/>
    </source>
</evidence>
<organism evidence="6 7">
    <name type="scientific">Camelimonas abortus</name>
    <dbReference type="NCBI Taxonomy" id="1017184"/>
    <lineage>
        <taxon>Bacteria</taxon>
        <taxon>Pseudomonadati</taxon>
        <taxon>Pseudomonadota</taxon>
        <taxon>Alphaproteobacteria</taxon>
        <taxon>Hyphomicrobiales</taxon>
        <taxon>Chelatococcaceae</taxon>
        <taxon>Camelimonas</taxon>
    </lineage>
</organism>
<comment type="subcellular location">
    <subcellularLocation>
        <location evidence="1">Membrane</location>
        <topology evidence="1">Multi-pass membrane protein</topology>
    </subcellularLocation>
</comment>
<sequence>MWTGRILAALVVAALAADAAVLLFAVDVLREDMKLTGFDPAMAPELAAIITACAALFAIPATSALGAVLVTGFLGGAICMHFRIGELASPSQLACLALGVMAWLSVYLRFPATRALLPLAR</sequence>
<evidence type="ECO:0000256" key="3">
    <source>
        <dbReference type="ARBA" id="ARBA00022989"/>
    </source>
</evidence>